<name>A0A8T7M0D4_9CHLR</name>
<dbReference type="Proteomes" id="UP001431572">
    <property type="component" value="Chromosome 1"/>
</dbReference>
<evidence type="ECO:0000313" key="4">
    <source>
        <dbReference type="Proteomes" id="UP001431572"/>
    </source>
</evidence>
<dbReference type="RefSeq" id="WP_341467424.1">
    <property type="nucleotide sequence ID" value="NZ_CP128399.1"/>
</dbReference>
<reference evidence="1 3" key="1">
    <citation type="submission" date="2020-06" db="EMBL/GenBank/DDBJ databases">
        <title>Anoxygenic phototrophic Chloroflexota member uses a Type I reaction center.</title>
        <authorList>
            <person name="Tsuji J.M."/>
            <person name="Shaw N.A."/>
            <person name="Nagashima S."/>
            <person name="Venkiteswaran J."/>
            <person name="Schiff S.L."/>
            <person name="Hanada S."/>
            <person name="Tank M."/>
            <person name="Neufeld J.D."/>
        </authorList>
    </citation>
    <scope>NUCLEOTIDE SEQUENCE [LARGE SCALE GENOMIC DNA]</scope>
    <source>
        <strain evidence="1">L227-S17</strain>
    </source>
</reference>
<dbReference type="EMBL" id="JACATZ010000001">
    <property type="protein sequence ID" value="NWJ46162.1"/>
    <property type="molecule type" value="Genomic_DNA"/>
</dbReference>
<organism evidence="1 3">
    <name type="scientific">Candidatus Chlorohelix allophototropha</name>
    <dbReference type="NCBI Taxonomy" id="3003348"/>
    <lineage>
        <taxon>Bacteria</taxon>
        <taxon>Bacillati</taxon>
        <taxon>Chloroflexota</taxon>
        <taxon>Chloroflexia</taxon>
        <taxon>Candidatus Chloroheliales</taxon>
        <taxon>Candidatus Chloroheliaceae</taxon>
        <taxon>Candidatus Chlorohelix</taxon>
    </lineage>
</organism>
<evidence type="ECO:0000313" key="3">
    <source>
        <dbReference type="Proteomes" id="UP000521676"/>
    </source>
</evidence>
<keyword evidence="4" id="KW-1185">Reference proteome</keyword>
<gene>
    <name evidence="1" type="ORF">HXX08_09810</name>
    <name evidence="2" type="ORF">OZ401_001306</name>
</gene>
<dbReference type="Proteomes" id="UP000521676">
    <property type="component" value="Unassembled WGS sequence"/>
</dbReference>
<accession>A0A8T7M0D4</accession>
<proteinExistence type="predicted"/>
<dbReference type="EMBL" id="CP128399">
    <property type="protein sequence ID" value="WJW65540.1"/>
    <property type="molecule type" value="Genomic_DNA"/>
</dbReference>
<evidence type="ECO:0000313" key="2">
    <source>
        <dbReference type="EMBL" id="WJW65540.1"/>
    </source>
</evidence>
<evidence type="ECO:0000313" key="1">
    <source>
        <dbReference type="EMBL" id="NWJ46162.1"/>
    </source>
</evidence>
<protein>
    <submittedName>
        <fullName evidence="1">Uncharacterized protein</fullName>
    </submittedName>
</protein>
<reference evidence="2" key="2">
    <citation type="journal article" date="2024" name="Nature">
        <title>Anoxygenic phototroph of the Chloroflexota uses a type I reaction centre.</title>
        <authorList>
            <person name="Tsuji J.M."/>
            <person name="Shaw N.A."/>
            <person name="Nagashima S."/>
            <person name="Venkiteswaran J.J."/>
            <person name="Schiff S.L."/>
            <person name="Watanabe T."/>
            <person name="Fukui M."/>
            <person name="Hanada S."/>
            <person name="Tank M."/>
            <person name="Neufeld J.D."/>
        </authorList>
    </citation>
    <scope>NUCLEOTIDE SEQUENCE</scope>
    <source>
        <strain evidence="2">L227-S17</strain>
    </source>
</reference>
<sequence>MRLNNASDRNFRLNRLRLLGVVFLILLTLNMTLTVEAGSFAAPAFENTWRRPDLPVLQQAVKRSFVYGVESFYSSYEPYDESPNGQRLVQYFDKARMEITRPDFDQNNLYYVTNGLLVKEMVQGNLQLGDRRFQARYPAYDIPVAGDPINNNAATYGSFTDLASTQVNRPQEPHVGLPITQTINRVGIVDNNPALGALTTYGYYEPVLGHNIAKPFWDYFNQKGLVFEGQNPAVGLVLNWVYTAGYPITEPMWTVSTVNGAKRDVLVQLFERRVLTWTPSNPDDFKVEMGNVGRHYYTWRYDPKYDVPVTPASRATINPTAAFPGATFVVKSDSFIPNEAIKVTLVTPDGKTNASFDTWGANTKGELLYVFTTTAGATKGVYTLIFDGQVSGNRSIVYFKLIGIPGVTE</sequence>
<dbReference type="AlphaFoldDB" id="A0A8T7M0D4"/>